<gene>
    <name evidence="1" type="ORF">IPJ27_18670</name>
</gene>
<dbReference type="EMBL" id="JADJMH010000020">
    <property type="protein sequence ID" value="MBK7676622.1"/>
    <property type="molecule type" value="Genomic_DNA"/>
</dbReference>
<evidence type="ECO:0000313" key="1">
    <source>
        <dbReference type="EMBL" id="MBK7676622.1"/>
    </source>
</evidence>
<organism evidence="1 2">
    <name type="scientific">Candidatus Accumulibacter proximus</name>
    <dbReference type="NCBI Taxonomy" id="2954385"/>
    <lineage>
        <taxon>Bacteria</taxon>
        <taxon>Pseudomonadati</taxon>
        <taxon>Pseudomonadota</taxon>
        <taxon>Betaproteobacteria</taxon>
        <taxon>Candidatus Accumulibacter</taxon>
    </lineage>
</organism>
<dbReference type="Proteomes" id="UP000697998">
    <property type="component" value="Unassembled WGS sequence"/>
</dbReference>
<accession>A0A935Q227</accession>
<reference evidence="1 2" key="1">
    <citation type="submission" date="2020-10" db="EMBL/GenBank/DDBJ databases">
        <title>Connecting structure to function with the recovery of over 1000 high-quality activated sludge metagenome-assembled genomes encoding full-length rRNA genes using long-read sequencing.</title>
        <authorList>
            <person name="Singleton C.M."/>
            <person name="Petriglieri F."/>
            <person name="Kristensen J.M."/>
            <person name="Kirkegaard R.H."/>
            <person name="Michaelsen T.Y."/>
            <person name="Andersen M.H."/>
            <person name="Karst S.M."/>
            <person name="Dueholm M.S."/>
            <person name="Nielsen P.H."/>
            <person name="Albertsen M."/>
        </authorList>
    </citation>
    <scope>NUCLEOTIDE SEQUENCE [LARGE SCALE GENOMIC DNA]</scope>
    <source>
        <strain evidence="1">EsbW_18-Q3-R4-48_BATAC.285</strain>
    </source>
</reference>
<dbReference type="AlphaFoldDB" id="A0A935Q227"/>
<protein>
    <submittedName>
        <fullName evidence="1">DUF1289 domain-containing protein</fullName>
    </submittedName>
</protein>
<evidence type="ECO:0000313" key="2">
    <source>
        <dbReference type="Proteomes" id="UP000697998"/>
    </source>
</evidence>
<name>A0A935Q227_9PROT</name>
<proteinExistence type="predicted"/>
<comment type="caution">
    <text evidence="1">The sequence shown here is derived from an EMBL/GenBank/DDBJ whole genome shotgun (WGS) entry which is preliminary data.</text>
</comment>
<sequence length="63" mass="6833">MSAPEEEYLCVGICIPDPDSGYCLGCGRPPLPVSPVTQGIVVEELRPMRLFGEMPDTDRPGKL</sequence>